<reference evidence="2 3" key="1">
    <citation type="submission" date="2019-07" db="EMBL/GenBank/DDBJ databases">
        <title>Description of 53C-WASEF.</title>
        <authorList>
            <person name="Pitt A."/>
            <person name="Hahn M.W."/>
        </authorList>
    </citation>
    <scope>NUCLEOTIDE SEQUENCE [LARGE SCALE GENOMIC DNA]</scope>
    <source>
        <strain evidence="2 3">53C-WASEF</strain>
    </source>
</reference>
<accession>A0A556QDN4</accession>
<evidence type="ECO:0000313" key="2">
    <source>
        <dbReference type="EMBL" id="TSJ74738.1"/>
    </source>
</evidence>
<comment type="caution">
    <text evidence="2">The sequence shown here is derived from an EMBL/GenBank/DDBJ whole genome shotgun (WGS) entry which is preliminary data.</text>
</comment>
<name>A0A556QDN4_9BACT</name>
<evidence type="ECO:0000313" key="3">
    <source>
        <dbReference type="Proteomes" id="UP000315648"/>
    </source>
</evidence>
<dbReference type="Proteomes" id="UP000315648">
    <property type="component" value="Unassembled WGS sequence"/>
</dbReference>
<evidence type="ECO:0008006" key="4">
    <source>
        <dbReference type="Google" id="ProtNLM"/>
    </source>
</evidence>
<protein>
    <recommendedName>
        <fullName evidence="4">SH3 domain-containing protein</fullName>
    </recommendedName>
</protein>
<organism evidence="2 3">
    <name type="scientific">Rariglobus hedericola</name>
    <dbReference type="NCBI Taxonomy" id="2597822"/>
    <lineage>
        <taxon>Bacteria</taxon>
        <taxon>Pseudomonadati</taxon>
        <taxon>Verrucomicrobiota</taxon>
        <taxon>Opitutia</taxon>
        <taxon>Opitutales</taxon>
        <taxon>Opitutaceae</taxon>
        <taxon>Rariglobus</taxon>
    </lineage>
</organism>
<keyword evidence="1" id="KW-0732">Signal</keyword>
<keyword evidence="3" id="KW-1185">Reference proteome</keyword>
<gene>
    <name evidence="2" type="ORF">FPL22_17500</name>
</gene>
<sequence length="265" mass="27699">MKLNSTLFAALVLGVAALHAAPLAETTPVYAKPDASTPAIASLKAGTEPSVSNAISAPSGWTAVTLSGPHDVYAANKDVTKALEVRAGAPYLLEAKTDAPVLALADKDDVSEITDYRGKWTKFRLTKTVTGYIKTPSAKTVAAPVAVTTTSVAAAQIKDTAAPSQPPVTAIGRAAPAGDGASSSLPRLFQGQLASTYSPLRPRRPYDFQLNDDAGARYAYIDVSKLLATVQINKYIDRTIVVYGTAKAVPGTKDMVVVAESIQLR</sequence>
<dbReference type="OrthoDB" id="191488at2"/>
<dbReference type="RefSeq" id="WP_144354337.1">
    <property type="nucleotide sequence ID" value="NZ_CBCRVV010000028.1"/>
</dbReference>
<proteinExistence type="predicted"/>
<dbReference type="EMBL" id="VMBG01000005">
    <property type="protein sequence ID" value="TSJ74738.1"/>
    <property type="molecule type" value="Genomic_DNA"/>
</dbReference>
<dbReference type="AlphaFoldDB" id="A0A556QDN4"/>
<feature type="chain" id="PRO_5021762904" description="SH3 domain-containing protein" evidence="1">
    <location>
        <begin position="21"/>
        <end position="265"/>
    </location>
</feature>
<feature type="signal peptide" evidence="1">
    <location>
        <begin position="1"/>
        <end position="20"/>
    </location>
</feature>
<evidence type="ECO:0000256" key="1">
    <source>
        <dbReference type="SAM" id="SignalP"/>
    </source>
</evidence>